<sequence length="198" mass="22349">MVEEHRSREGGDNVGFAGGVVLARRAAGSRRWGEYIPSLFLCCVPHSPYSLGPSFIPPFHGTSLLTTTVFSFRVALPLFHLVPSILHSERQTSTRSSPVDCGKGKPVFQSMMVLDSHKFWKDKIPHDYLDNLESFLSSRQQARHTRTLSTLARFRTTMLPPSWRKTKPTIPTKDSVRYPASQRHGETSSTRYSRSSSR</sequence>
<organism evidence="2 3">
    <name type="scientific">Coprinellus micaceus</name>
    <name type="common">Glistening ink-cap mushroom</name>
    <name type="synonym">Coprinus micaceus</name>
    <dbReference type="NCBI Taxonomy" id="71717"/>
    <lineage>
        <taxon>Eukaryota</taxon>
        <taxon>Fungi</taxon>
        <taxon>Dikarya</taxon>
        <taxon>Basidiomycota</taxon>
        <taxon>Agaricomycotina</taxon>
        <taxon>Agaricomycetes</taxon>
        <taxon>Agaricomycetidae</taxon>
        <taxon>Agaricales</taxon>
        <taxon>Agaricineae</taxon>
        <taxon>Psathyrellaceae</taxon>
        <taxon>Coprinellus</taxon>
    </lineage>
</organism>
<dbReference type="Proteomes" id="UP000298030">
    <property type="component" value="Unassembled WGS sequence"/>
</dbReference>
<keyword evidence="3" id="KW-1185">Reference proteome</keyword>
<dbReference type="EMBL" id="QPFP01000058">
    <property type="protein sequence ID" value="TEB25318.1"/>
    <property type="molecule type" value="Genomic_DNA"/>
</dbReference>
<accession>A0A4Y7SUJ1</accession>
<feature type="region of interest" description="Disordered" evidence="1">
    <location>
        <begin position="161"/>
        <end position="198"/>
    </location>
</feature>
<reference evidence="2 3" key="1">
    <citation type="journal article" date="2019" name="Nat. Ecol. Evol.">
        <title>Megaphylogeny resolves global patterns of mushroom evolution.</title>
        <authorList>
            <person name="Varga T."/>
            <person name="Krizsan K."/>
            <person name="Foldi C."/>
            <person name="Dima B."/>
            <person name="Sanchez-Garcia M."/>
            <person name="Sanchez-Ramirez S."/>
            <person name="Szollosi G.J."/>
            <person name="Szarkandi J.G."/>
            <person name="Papp V."/>
            <person name="Albert L."/>
            <person name="Andreopoulos W."/>
            <person name="Angelini C."/>
            <person name="Antonin V."/>
            <person name="Barry K.W."/>
            <person name="Bougher N.L."/>
            <person name="Buchanan P."/>
            <person name="Buyck B."/>
            <person name="Bense V."/>
            <person name="Catcheside P."/>
            <person name="Chovatia M."/>
            <person name="Cooper J."/>
            <person name="Damon W."/>
            <person name="Desjardin D."/>
            <person name="Finy P."/>
            <person name="Geml J."/>
            <person name="Haridas S."/>
            <person name="Hughes K."/>
            <person name="Justo A."/>
            <person name="Karasinski D."/>
            <person name="Kautmanova I."/>
            <person name="Kiss B."/>
            <person name="Kocsube S."/>
            <person name="Kotiranta H."/>
            <person name="LaButti K.M."/>
            <person name="Lechner B.E."/>
            <person name="Liimatainen K."/>
            <person name="Lipzen A."/>
            <person name="Lukacs Z."/>
            <person name="Mihaltcheva S."/>
            <person name="Morgado L.N."/>
            <person name="Niskanen T."/>
            <person name="Noordeloos M.E."/>
            <person name="Ohm R.A."/>
            <person name="Ortiz-Santana B."/>
            <person name="Ovrebo C."/>
            <person name="Racz N."/>
            <person name="Riley R."/>
            <person name="Savchenko A."/>
            <person name="Shiryaev A."/>
            <person name="Soop K."/>
            <person name="Spirin V."/>
            <person name="Szebenyi C."/>
            <person name="Tomsovsky M."/>
            <person name="Tulloss R.E."/>
            <person name="Uehling J."/>
            <person name="Grigoriev I.V."/>
            <person name="Vagvolgyi C."/>
            <person name="Papp T."/>
            <person name="Martin F.M."/>
            <person name="Miettinen O."/>
            <person name="Hibbett D.S."/>
            <person name="Nagy L.G."/>
        </authorList>
    </citation>
    <scope>NUCLEOTIDE SEQUENCE [LARGE SCALE GENOMIC DNA]</scope>
    <source>
        <strain evidence="2 3">FP101781</strain>
    </source>
</reference>
<name>A0A4Y7SUJ1_COPMI</name>
<proteinExistence type="predicted"/>
<gene>
    <name evidence="2" type="ORF">FA13DRAFT_1178849</name>
</gene>
<protein>
    <submittedName>
        <fullName evidence="2">Uncharacterized protein</fullName>
    </submittedName>
</protein>
<evidence type="ECO:0000313" key="3">
    <source>
        <dbReference type="Proteomes" id="UP000298030"/>
    </source>
</evidence>
<dbReference type="AlphaFoldDB" id="A0A4Y7SUJ1"/>
<evidence type="ECO:0000256" key="1">
    <source>
        <dbReference type="SAM" id="MobiDB-lite"/>
    </source>
</evidence>
<evidence type="ECO:0000313" key="2">
    <source>
        <dbReference type="EMBL" id="TEB25318.1"/>
    </source>
</evidence>
<comment type="caution">
    <text evidence="2">The sequence shown here is derived from an EMBL/GenBank/DDBJ whole genome shotgun (WGS) entry which is preliminary data.</text>
</comment>
<feature type="compositionally biased region" description="Low complexity" evidence="1">
    <location>
        <begin position="187"/>
        <end position="198"/>
    </location>
</feature>